<dbReference type="EMBL" id="JAVXZY010000002">
    <property type="protein sequence ID" value="MDT8999335.1"/>
    <property type="molecule type" value="Genomic_DNA"/>
</dbReference>
<keyword evidence="5" id="KW-1185">Reference proteome</keyword>
<evidence type="ECO:0000313" key="5">
    <source>
        <dbReference type="Proteomes" id="UP001246372"/>
    </source>
</evidence>
<accession>A0ABU3P9X4</accession>
<dbReference type="GO" id="GO:0032259">
    <property type="term" value="P:methylation"/>
    <property type="evidence" value="ECO:0007669"/>
    <property type="project" value="UniProtKB-KW"/>
</dbReference>
<comment type="caution">
    <text evidence="4">The sequence shown here is derived from an EMBL/GenBank/DDBJ whole genome shotgun (WGS) entry which is preliminary data.</text>
</comment>
<dbReference type="SUPFAM" id="SSF53335">
    <property type="entry name" value="S-adenosyl-L-methionine-dependent methyltransferases"/>
    <property type="match status" value="1"/>
</dbReference>
<gene>
    <name evidence="4" type="ORF">RQP53_08665</name>
</gene>
<dbReference type="Proteomes" id="UP001246372">
    <property type="component" value="Unassembled WGS sequence"/>
</dbReference>
<keyword evidence="1 4" id="KW-0489">Methyltransferase</keyword>
<protein>
    <submittedName>
        <fullName evidence="4">Class I SAM-dependent methyltransferase</fullName>
    </submittedName>
</protein>
<keyword evidence="3" id="KW-0949">S-adenosyl-L-methionine</keyword>
<keyword evidence="2" id="KW-0808">Transferase</keyword>
<dbReference type="PANTHER" id="PTHR13610">
    <property type="entry name" value="METHYLTRANSFERASE DOMAIN-CONTAINING PROTEIN"/>
    <property type="match status" value="1"/>
</dbReference>
<dbReference type="PANTHER" id="PTHR13610:SF9">
    <property type="entry name" value="FI06469P"/>
    <property type="match status" value="1"/>
</dbReference>
<proteinExistence type="predicted"/>
<dbReference type="RefSeq" id="WP_315649826.1">
    <property type="nucleotide sequence ID" value="NZ_JAVXZY010000002.1"/>
</dbReference>
<dbReference type="InterPro" id="IPR029063">
    <property type="entry name" value="SAM-dependent_MTases_sf"/>
</dbReference>
<evidence type="ECO:0000313" key="4">
    <source>
        <dbReference type="EMBL" id="MDT8999335.1"/>
    </source>
</evidence>
<reference evidence="4" key="1">
    <citation type="submission" date="2023-09" db="EMBL/GenBank/DDBJ databases">
        <title>Paucibacter sp. APW11 Genome sequencing and assembly.</title>
        <authorList>
            <person name="Kim I."/>
        </authorList>
    </citation>
    <scope>NUCLEOTIDE SEQUENCE</scope>
    <source>
        <strain evidence="4">APW11</strain>
    </source>
</reference>
<dbReference type="InterPro" id="IPR026170">
    <property type="entry name" value="FAM173A/B"/>
</dbReference>
<evidence type="ECO:0000256" key="1">
    <source>
        <dbReference type="ARBA" id="ARBA00022603"/>
    </source>
</evidence>
<evidence type="ECO:0000256" key="2">
    <source>
        <dbReference type="ARBA" id="ARBA00022679"/>
    </source>
</evidence>
<dbReference type="GO" id="GO:0008168">
    <property type="term" value="F:methyltransferase activity"/>
    <property type="evidence" value="ECO:0007669"/>
    <property type="project" value="UniProtKB-KW"/>
</dbReference>
<dbReference type="Gene3D" id="3.40.50.150">
    <property type="entry name" value="Vaccinia Virus protein VP39"/>
    <property type="match status" value="1"/>
</dbReference>
<organism evidence="4 5">
    <name type="scientific">Roseateles aquae</name>
    <dbReference type="NCBI Taxonomy" id="3077235"/>
    <lineage>
        <taxon>Bacteria</taxon>
        <taxon>Pseudomonadati</taxon>
        <taxon>Pseudomonadota</taxon>
        <taxon>Betaproteobacteria</taxon>
        <taxon>Burkholderiales</taxon>
        <taxon>Sphaerotilaceae</taxon>
        <taxon>Roseateles</taxon>
    </lineage>
</organism>
<evidence type="ECO:0000256" key="3">
    <source>
        <dbReference type="ARBA" id="ARBA00022691"/>
    </source>
</evidence>
<name>A0ABU3P9X4_9BURK</name>
<sequence>MASLSLSPRWLHACWRWPTPALFGWLSSWAVYRLGLQAGMPPAPALLLALLPALLLGLKEPSRWRRLLIACGFPLALLLTQQAQAWPAWAWLLPALLLLLLYPRRSWGDAPLFPTPRGALRELVGLLNLPAGARVLDAGCGLGDGLRELRRVFPEARIEGIEWSGLLARLTAWRCPWAAVHRGDMWALDWQPYQLLYVFQRPESMAAVLRKSCAEMHAEAWLVSLDFEIPAAVPHACFRLGPLHSVWVYRIGALRGRADGMQRID</sequence>